<proteinExistence type="predicted"/>
<organism evidence="1 2">
    <name type="scientific">Lactobacillus amylovorus (strain GRL 1112)</name>
    <dbReference type="NCBI Taxonomy" id="695560"/>
    <lineage>
        <taxon>Bacteria</taxon>
        <taxon>Bacillati</taxon>
        <taxon>Bacillota</taxon>
        <taxon>Bacilli</taxon>
        <taxon>Lactobacillales</taxon>
        <taxon>Lactobacillaceae</taxon>
        <taxon>Lactobacillus</taxon>
    </lineage>
</organism>
<protein>
    <submittedName>
        <fullName evidence="1">Uncharacterized protein</fullName>
    </submittedName>
</protein>
<evidence type="ECO:0000313" key="2">
    <source>
        <dbReference type="Proteomes" id="UP000007033"/>
    </source>
</evidence>
<dbReference type="HOGENOM" id="CLU_2343101_0_0_9"/>
<dbReference type="KEGG" id="lam:LA2_08720"/>
<gene>
    <name evidence="1" type="ordered locus">LA2_08720</name>
</gene>
<name>E4SLQ6_LACAR</name>
<dbReference type="RefSeq" id="WP_013438430.1">
    <property type="nucleotide sequence ID" value="NC_014724.1"/>
</dbReference>
<dbReference type="Proteomes" id="UP000007033">
    <property type="component" value="Chromosome"/>
</dbReference>
<sequence length="97" mass="11092">MNKHSSVPYVLLIDIEDKLAEIIYEYDAIELTQALAKSVNKEADAKDPFISSTRDVLRENIDCLSDDEKFEFIAQVQKLSYVKHNSELMDAINKLAK</sequence>
<reference evidence="1 2" key="1">
    <citation type="journal article" date="2011" name="J. Bacteriol.">
        <title>Genome sequence of Lactobacillus amylovorus GRL1112.</title>
        <authorList>
            <person name="Kant R."/>
            <person name="Paulin L."/>
            <person name="Alatalo E."/>
            <person name="de Vos W.M."/>
            <person name="Palva A."/>
        </authorList>
    </citation>
    <scope>NUCLEOTIDE SEQUENCE [LARGE SCALE GENOMIC DNA]</scope>
    <source>
        <strain evidence="1 2">GRL 1112</strain>
    </source>
</reference>
<dbReference type="EMBL" id="CP002338">
    <property type="protein sequence ID" value="ADQ59653.1"/>
    <property type="molecule type" value="Genomic_DNA"/>
</dbReference>
<dbReference type="AlphaFoldDB" id="E4SLQ6"/>
<evidence type="ECO:0000313" key="1">
    <source>
        <dbReference type="EMBL" id="ADQ59653.1"/>
    </source>
</evidence>
<accession>E4SLQ6</accession>